<name>B7QCF1_IXOSC</name>
<reference evidence="2" key="2">
    <citation type="submission" date="2020-05" db="UniProtKB">
        <authorList>
            <consortium name="EnsemblMetazoa"/>
        </authorList>
    </citation>
    <scope>IDENTIFICATION</scope>
    <source>
        <strain evidence="2">wikel</strain>
    </source>
</reference>
<sequence>MGPEKVAEGLPLGRFAGRTAAAIFCLDNPSSAMSSPCERETSLASLERRGGRFRWLFKSRRSCATSC</sequence>
<dbReference type="EnsemblMetazoa" id="ISCW012425-RA">
    <property type="protein sequence ID" value="ISCW012425-PA"/>
    <property type="gene ID" value="ISCW012425"/>
</dbReference>
<organism>
    <name type="scientific">Ixodes scapularis</name>
    <name type="common">Black-legged tick</name>
    <name type="synonym">Deer tick</name>
    <dbReference type="NCBI Taxonomy" id="6945"/>
    <lineage>
        <taxon>Eukaryota</taxon>
        <taxon>Metazoa</taxon>
        <taxon>Ecdysozoa</taxon>
        <taxon>Arthropoda</taxon>
        <taxon>Chelicerata</taxon>
        <taxon>Arachnida</taxon>
        <taxon>Acari</taxon>
        <taxon>Parasitiformes</taxon>
        <taxon>Ixodida</taxon>
        <taxon>Ixodoidea</taxon>
        <taxon>Ixodidae</taxon>
        <taxon>Ixodinae</taxon>
        <taxon>Ixodes</taxon>
    </lineage>
</organism>
<accession>B7QCF1</accession>
<evidence type="ECO:0000313" key="3">
    <source>
        <dbReference type="Proteomes" id="UP000001555"/>
    </source>
</evidence>
<protein>
    <submittedName>
        <fullName evidence="1 2">Uncharacterized protein</fullName>
    </submittedName>
</protein>
<dbReference type="AlphaFoldDB" id="B7QCF1"/>
<dbReference type="PaxDb" id="6945-B7QCF1"/>
<dbReference type="Proteomes" id="UP000001555">
    <property type="component" value="Unassembled WGS sequence"/>
</dbReference>
<gene>
    <name evidence="1" type="ORF">IscW_ISCW012425</name>
</gene>
<dbReference type="VEuPathDB" id="VectorBase:ISCI012425"/>
<dbReference type="HOGENOM" id="CLU_2815318_0_0_1"/>
<keyword evidence="3" id="KW-1185">Reference proteome</keyword>
<dbReference type="InParanoid" id="B7QCF1"/>
<dbReference type="EMBL" id="DS907382">
    <property type="protein sequence ID" value="EEC16523.1"/>
    <property type="molecule type" value="Genomic_DNA"/>
</dbReference>
<dbReference type="EMBL" id="ABJB010220072">
    <property type="status" value="NOT_ANNOTATED_CDS"/>
    <property type="molecule type" value="Genomic_DNA"/>
</dbReference>
<reference evidence="1 3" key="1">
    <citation type="submission" date="2008-03" db="EMBL/GenBank/DDBJ databases">
        <title>Annotation of Ixodes scapularis.</title>
        <authorList>
            <consortium name="Ixodes scapularis Genome Project Consortium"/>
            <person name="Caler E."/>
            <person name="Hannick L.I."/>
            <person name="Bidwell S."/>
            <person name="Joardar V."/>
            <person name="Thiagarajan M."/>
            <person name="Amedeo P."/>
            <person name="Galinsky K.J."/>
            <person name="Schobel S."/>
            <person name="Inman J."/>
            <person name="Hostetler J."/>
            <person name="Miller J."/>
            <person name="Hammond M."/>
            <person name="Megy K."/>
            <person name="Lawson D."/>
            <person name="Kodira C."/>
            <person name="Sutton G."/>
            <person name="Meyer J."/>
            <person name="Hill C.A."/>
            <person name="Birren B."/>
            <person name="Nene V."/>
            <person name="Collins F."/>
            <person name="Alarcon-Chaidez F."/>
            <person name="Wikel S."/>
            <person name="Strausberg R."/>
        </authorList>
    </citation>
    <scope>NUCLEOTIDE SEQUENCE [LARGE SCALE GENOMIC DNA]</scope>
    <source>
        <strain evidence="3">Wikel</strain>
        <strain evidence="1">Wikel colony</strain>
    </source>
</reference>
<proteinExistence type="predicted"/>
<evidence type="ECO:0000313" key="2">
    <source>
        <dbReference type="EnsemblMetazoa" id="ISCW012425-PA"/>
    </source>
</evidence>
<dbReference type="VEuPathDB" id="VectorBase:ISCW012425"/>
<evidence type="ECO:0000313" key="1">
    <source>
        <dbReference type="EMBL" id="EEC16523.1"/>
    </source>
</evidence>